<dbReference type="Gene3D" id="3.40.50.150">
    <property type="entry name" value="Vaccinia Virus protein VP39"/>
    <property type="match status" value="2"/>
</dbReference>
<dbReference type="Proteomes" id="UP000646776">
    <property type="component" value="Unassembled WGS sequence"/>
</dbReference>
<gene>
    <name evidence="6" type="ORF">GCM10010226_31970</name>
</gene>
<accession>A0A918HC71</accession>
<proteinExistence type="predicted"/>
<protein>
    <recommendedName>
        <fullName evidence="1">site-specific DNA-methyltransferase (adenine-specific)</fullName>
        <ecNumber evidence="1">2.1.1.72</ecNumber>
    </recommendedName>
</protein>
<comment type="catalytic activity">
    <reaction evidence="4">
        <text>a 2'-deoxyadenosine in DNA + S-adenosyl-L-methionine = an N(6)-methyl-2'-deoxyadenosine in DNA + S-adenosyl-L-homocysteine + H(+)</text>
        <dbReference type="Rhea" id="RHEA:15197"/>
        <dbReference type="Rhea" id="RHEA-COMP:12418"/>
        <dbReference type="Rhea" id="RHEA-COMP:12419"/>
        <dbReference type="ChEBI" id="CHEBI:15378"/>
        <dbReference type="ChEBI" id="CHEBI:57856"/>
        <dbReference type="ChEBI" id="CHEBI:59789"/>
        <dbReference type="ChEBI" id="CHEBI:90615"/>
        <dbReference type="ChEBI" id="CHEBI:90616"/>
        <dbReference type="EC" id="2.1.1.72"/>
    </reaction>
</comment>
<keyword evidence="3" id="KW-0808">Transferase</keyword>
<dbReference type="InterPro" id="IPR050953">
    <property type="entry name" value="N4_N6_ade-DNA_methylase"/>
</dbReference>
<evidence type="ECO:0000313" key="6">
    <source>
        <dbReference type="EMBL" id="GGT52603.1"/>
    </source>
</evidence>
<evidence type="ECO:0000256" key="1">
    <source>
        <dbReference type="ARBA" id="ARBA00011900"/>
    </source>
</evidence>
<feature type="compositionally biased region" description="Acidic residues" evidence="5">
    <location>
        <begin position="448"/>
        <end position="457"/>
    </location>
</feature>
<feature type="region of interest" description="Disordered" evidence="5">
    <location>
        <begin position="442"/>
        <end position="461"/>
    </location>
</feature>
<reference evidence="6" key="2">
    <citation type="submission" date="2020-09" db="EMBL/GenBank/DDBJ databases">
        <authorList>
            <person name="Sun Q."/>
            <person name="Ohkuma M."/>
        </authorList>
    </citation>
    <scope>NUCLEOTIDE SEQUENCE</scope>
    <source>
        <strain evidence="6">JCM 4125</strain>
    </source>
</reference>
<evidence type="ECO:0000256" key="4">
    <source>
        <dbReference type="ARBA" id="ARBA00047942"/>
    </source>
</evidence>
<dbReference type="EMBL" id="BMSA01000008">
    <property type="protein sequence ID" value="GGT52603.1"/>
    <property type="molecule type" value="Genomic_DNA"/>
</dbReference>
<name>A0A918HC71_9ACTN</name>
<evidence type="ECO:0000313" key="7">
    <source>
        <dbReference type="Proteomes" id="UP000646776"/>
    </source>
</evidence>
<sequence>MTYDSLVNRGDYFSAHYLAEILPKDLKSGLLAEWKQREEDAAGTERPEGALPVTPRAGLRALRRPYFAARSYFTMDEERAATGDDAVTYDAPEWRDRVRTLNTEVLHALGFDAKPGTLTVVRADQSHEVTVAHAEKDLVALDCGWSAEPDDALDPDGPGRLLDELRLDGQHTITTGSKLASFLFACEDAPRYVLLLVGGVVVLADRAAWGEGRYLAVSLDAALERNDVKAGGELDTAAALFGADSLRTPEEGGENPLASLLDKSTKHAVGVSSELRDGLRLSVELIANEVLDRLREAGVRPEEVKELPELGRQLTRESLRYLYRVLFLLYAEARPELGILPSDYPEYQLGYGLGRLGELIAERDLVDEKSRKGFYLYESLDLLFRKVQEGHRPRRTHGVDAESADAVTAKTSEDMGLRFEPLHSKLFEPEAIRLIGRDTVPDPRVDTEADAGGEDEPGGERFVDTRLRNEALYRVLRLLMLTRGKRRERGGFISYAQLGINQLGAVYEGLMSYSGFVAGEELYEVAKNGDPKDGSWLVPATKADEYPDEVFVRQKDEDTGVEERVRYAPGAFVYRLSGRDRQTSASYYTPESLTRVTVQLALQHRLDQDDTVTEARELLDWKICEPALGSGAFLNEAINQVAAEYLRRRQDELGVAVDTEKYAVELQKAKAYIALHNSYGVDLNNTAVELAEVSLWLNTMHPGMEAPWFGLHLRRGNSLIGGRREVYSAERLKKGGWLGTTPERFPLSEALAGAPLPEGAVHHFLLPAKEWGAVAAEKEAKALAPEEAKALAAWRKAITKSPSPAQTKRLQGLARRAEYLWGLVVRRLEISEREISRRIDVWGAEDGWLRSPEVAVPREKVKADLEAVDTPYWRLKTLMDAWCALWFWPVQEAALLDGSHESYARAAEVASQSAGWTVTAAPVAIPAQSGAAARETYESEDLFGEVQVVEVKAKGARGGSRKEQIRGERRPVVALASLDDWLDFAESLLGTQDVAADSLVAQFETLDALERYEDELPEWMGMERFTSLESRYPWAGVARDVAERQGFFHWELEFGQVFGSRGGFDLQVGNPPWVRPDWQEDAVLAELEPWFKLSSKPSTEEWRLRKAETLESYGPRYFLEELSTNTGLGESLTSPVFYPLISGSRPNLYRSFMCQVWHHSNLFGSSGMIHPDTHLEGSKDGRLRAEAYHHLRLHATFINSGNWAFEIGRTVPFGLHIYGSRNPSIDFLTLSQLHSASVLLESLKHDGSGPIPAQKSGGTWDVRPHKSRLIRVTPRLLIQWQTLLAGETSPVEQTQLLHSITTHEQEAIVALARVTDRLRAHKPFISTGYNETNAKQDGIIRHEVGDRENWDEVILQGSHFSAATPFAKQPNLPMRNGKDWIQWDLASLSEDEIPRSTYARACDRNIFEAAQDRWDDSPSTKTYRLAWRRMIDPKNTERSLFATLIPPGPPHVHTVNSMAFTNDKDTALNAGFWASLPLDYLLRVTGRSDLQQGEALKMPAATSGHPLTHPLLLRTLRLNALTNAYAPLWEALFDKTWPAYEDWANPNWPKISPLATHLRPNWMHDTPLRTEYARRAALVEIDALVSVWLGITAGQLVAIYKSRYAVLSDRESAMYFDAAGRRIASDPYAYGHGQGKDTYLALLSHLETPEITPPPVGYTAPFYKADREAEMRAAHAHFQDRLDKEIAAGRWVPPGSREA</sequence>
<dbReference type="GO" id="GO:0032259">
    <property type="term" value="P:methylation"/>
    <property type="evidence" value="ECO:0007669"/>
    <property type="project" value="UniProtKB-KW"/>
</dbReference>
<dbReference type="PANTHER" id="PTHR33841:SF1">
    <property type="entry name" value="DNA METHYLTRANSFERASE A"/>
    <property type="match status" value="1"/>
</dbReference>
<evidence type="ECO:0000256" key="3">
    <source>
        <dbReference type="ARBA" id="ARBA00022679"/>
    </source>
</evidence>
<dbReference type="RefSeq" id="WP_189711931.1">
    <property type="nucleotide sequence ID" value="NZ_BMSA01000008.1"/>
</dbReference>
<reference evidence="6" key="1">
    <citation type="journal article" date="2014" name="Int. J. Syst. Evol. Microbiol.">
        <title>Complete genome sequence of Corynebacterium casei LMG S-19264T (=DSM 44701T), isolated from a smear-ripened cheese.</title>
        <authorList>
            <consortium name="US DOE Joint Genome Institute (JGI-PGF)"/>
            <person name="Walter F."/>
            <person name="Albersmeier A."/>
            <person name="Kalinowski J."/>
            <person name="Ruckert C."/>
        </authorList>
    </citation>
    <scope>NUCLEOTIDE SEQUENCE</scope>
    <source>
        <strain evidence="6">JCM 4125</strain>
    </source>
</reference>
<evidence type="ECO:0000256" key="5">
    <source>
        <dbReference type="SAM" id="MobiDB-lite"/>
    </source>
</evidence>
<dbReference type="GO" id="GO:0009007">
    <property type="term" value="F:site-specific DNA-methyltransferase (adenine-specific) activity"/>
    <property type="evidence" value="ECO:0007669"/>
    <property type="project" value="UniProtKB-EC"/>
</dbReference>
<keyword evidence="2" id="KW-0489">Methyltransferase</keyword>
<dbReference type="PANTHER" id="PTHR33841">
    <property type="entry name" value="DNA METHYLTRANSFERASE YEEA-RELATED"/>
    <property type="match status" value="1"/>
</dbReference>
<comment type="caution">
    <text evidence="6">The sequence shown here is derived from an EMBL/GenBank/DDBJ whole genome shotgun (WGS) entry which is preliminary data.</text>
</comment>
<dbReference type="EC" id="2.1.1.72" evidence="1"/>
<organism evidence="6 7">
    <name type="scientific">Streptomyces phaeofaciens</name>
    <dbReference type="NCBI Taxonomy" id="68254"/>
    <lineage>
        <taxon>Bacteria</taxon>
        <taxon>Bacillati</taxon>
        <taxon>Actinomycetota</taxon>
        <taxon>Actinomycetes</taxon>
        <taxon>Kitasatosporales</taxon>
        <taxon>Streptomycetaceae</taxon>
        <taxon>Streptomyces</taxon>
    </lineage>
</organism>
<keyword evidence="7" id="KW-1185">Reference proteome</keyword>
<dbReference type="SUPFAM" id="SSF53335">
    <property type="entry name" value="S-adenosyl-L-methionine-dependent methyltransferases"/>
    <property type="match status" value="1"/>
</dbReference>
<dbReference type="InterPro" id="IPR029063">
    <property type="entry name" value="SAM-dependent_MTases_sf"/>
</dbReference>
<evidence type="ECO:0000256" key="2">
    <source>
        <dbReference type="ARBA" id="ARBA00022603"/>
    </source>
</evidence>